<evidence type="ECO:0000256" key="1">
    <source>
        <dbReference type="SAM" id="MobiDB-lite"/>
    </source>
</evidence>
<dbReference type="EMBL" id="UXUI01007727">
    <property type="protein sequence ID" value="VDD89121.1"/>
    <property type="molecule type" value="Genomic_DNA"/>
</dbReference>
<feature type="compositionally biased region" description="Polar residues" evidence="1">
    <location>
        <begin position="654"/>
        <end position="665"/>
    </location>
</feature>
<feature type="compositionally biased region" description="Basic and acidic residues" evidence="1">
    <location>
        <begin position="467"/>
        <end position="484"/>
    </location>
</feature>
<sequence length="700" mass="77708">MTCLQRPKQSAKIFPFLFPIRGLSSSFYTQFHEEYGINIEQYQVDEQLGELSVSSTKTKKLVRSPLNLLKNSDLGSLDVNFNTEGPTGLKKFKEQGTSAVDIVEGTTAFEGTNSCRDSVSWEISVFKSPTGSKVVESFDQSAIDVDTEHDESGTTYNGTNASYQIDVLKPAIETSFDNIIGAPDTTKPDKKIIADENVVGATSEGVKRVSEKSSDVQTEEEKLFQKFEEGEQLQSEVSREEILENIVSDGSAISSSFEAVEVPTSSSQKPTNSNLAINEENANILEAEKAVVLQTNEIHPDIVLGEGMQIGDFNGSDLHKQVTFSAKEDSISERNAEASKSVQRGSKALNYDEEIDDTSSNKAFDKELTHLLRSDRQGIIFEERLLSASLELDVETTSEKILEKSEAERFLKSPSLHDHDSSESLGKSAGTSILRISNLDEHVDDFYPYAEEKQEAPQRKSSANKAELNRPDSRPPSRRSDKSQPSRPSSRKTDRPSYGKPETPPMLPVLSPFSRHKRKNLETSPAMLELFGVHVTPETSKSDSYLQKRGKDSNNTSTPLRPADFMKRAADIVDPNAIQTSEVEGRVDGDWRRTKRGKKHKNLFERTEFNEPGPEYATEGDSSFGQPYNSDSQKALSMVGGSSLYEPEQKMSQKKLSLQTDSNDSYGIGFGNGGRRKVLEERRTSEPGPEYYSHMDDSDI</sequence>
<protein>
    <submittedName>
        <fullName evidence="4">Centrosomal protein of 162 kDa</fullName>
    </submittedName>
</protein>
<dbReference type="Proteomes" id="UP000274131">
    <property type="component" value="Unassembled WGS sequence"/>
</dbReference>
<evidence type="ECO:0000313" key="4">
    <source>
        <dbReference type="WBParaSite" id="EVEC_0000425901-mRNA-1"/>
    </source>
</evidence>
<keyword evidence="3" id="KW-1185">Reference proteome</keyword>
<feature type="region of interest" description="Disordered" evidence="1">
    <location>
        <begin position="598"/>
        <end position="700"/>
    </location>
</feature>
<feature type="region of interest" description="Disordered" evidence="1">
    <location>
        <begin position="451"/>
        <end position="563"/>
    </location>
</feature>
<gene>
    <name evidence="2" type="ORF">EVEC_LOCUS3967</name>
</gene>
<reference evidence="2 3" key="2">
    <citation type="submission" date="2018-10" db="EMBL/GenBank/DDBJ databases">
        <authorList>
            <consortium name="Pathogen Informatics"/>
        </authorList>
    </citation>
    <scope>NUCLEOTIDE SEQUENCE [LARGE SCALE GENOMIC DNA]</scope>
</reference>
<name>A0A0N4V2M7_ENTVE</name>
<reference evidence="4" key="1">
    <citation type="submission" date="2017-02" db="UniProtKB">
        <authorList>
            <consortium name="WormBaseParasite"/>
        </authorList>
    </citation>
    <scope>IDENTIFICATION</scope>
</reference>
<dbReference type="AlphaFoldDB" id="A0A0N4V2M7"/>
<evidence type="ECO:0000313" key="2">
    <source>
        <dbReference type="EMBL" id="VDD89121.1"/>
    </source>
</evidence>
<feature type="compositionally biased region" description="Polar residues" evidence="1">
    <location>
        <begin position="620"/>
        <end position="635"/>
    </location>
</feature>
<organism evidence="4">
    <name type="scientific">Enterobius vermicularis</name>
    <name type="common">Human pinworm</name>
    <dbReference type="NCBI Taxonomy" id="51028"/>
    <lineage>
        <taxon>Eukaryota</taxon>
        <taxon>Metazoa</taxon>
        <taxon>Ecdysozoa</taxon>
        <taxon>Nematoda</taxon>
        <taxon>Chromadorea</taxon>
        <taxon>Rhabditida</taxon>
        <taxon>Spirurina</taxon>
        <taxon>Oxyuridomorpha</taxon>
        <taxon>Oxyuroidea</taxon>
        <taxon>Oxyuridae</taxon>
        <taxon>Enterobius</taxon>
    </lineage>
</organism>
<evidence type="ECO:0000313" key="3">
    <source>
        <dbReference type="Proteomes" id="UP000274131"/>
    </source>
</evidence>
<accession>A0A0N4V2M7</accession>
<proteinExistence type="predicted"/>
<dbReference type="WBParaSite" id="EVEC_0000425901-mRNA-1">
    <property type="protein sequence ID" value="EVEC_0000425901-mRNA-1"/>
    <property type="gene ID" value="EVEC_0000425901"/>
</dbReference>